<accession>A0A7R9TNY3</accession>
<dbReference type="InterPro" id="IPR036770">
    <property type="entry name" value="Ankyrin_rpt-contain_sf"/>
</dbReference>
<reference evidence="4" key="1">
    <citation type="submission" date="2021-01" db="EMBL/GenBank/DDBJ databases">
        <authorList>
            <person name="Corre E."/>
            <person name="Pelletier E."/>
            <person name="Niang G."/>
            <person name="Scheremetjew M."/>
            <person name="Finn R."/>
            <person name="Kale V."/>
            <person name="Holt S."/>
            <person name="Cochrane G."/>
            <person name="Meng A."/>
            <person name="Brown T."/>
            <person name="Cohen L."/>
        </authorList>
    </citation>
    <scope>NUCLEOTIDE SEQUENCE</scope>
    <source>
        <strain evidence="4">CCMP1413</strain>
    </source>
</reference>
<dbReference type="AlphaFoldDB" id="A0A7R9TNY3"/>
<dbReference type="Pfam" id="PF12796">
    <property type="entry name" value="Ank_2"/>
    <property type="match status" value="1"/>
</dbReference>
<proteinExistence type="predicted"/>
<dbReference type="PROSITE" id="PS50088">
    <property type="entry name" value="ANK_REPEAT"/>
    <property type="match status" value="2"/>
</dbReference>
<dbReference type="SUPFAM" id="SSF48403">
    <property type="entry name" value="Ankyrin repeat"/>
    <property type="match status" value="1"/>
</dbReference>
<evidence type="ECO:0000256" key="1">
    <source>
        <dbReference type="ARBA" id="ARBA00022737"/>
    </source>
</evidence>
<gene>
    <name evidence="4" type="ORF">PCOL08062_LOCUS6965</name>
</gene>
<protein>
    <submittedName>
        <fullName evidence="4">Uncharacterized protein</fullName>
    </submittedName>
</protein>
<evidence type="ECO:0000256" key="3">
    <source>
        <dbReference type="PROSITE-ProRule" id="PRU00023"/>
    </source>
</evidence>
<dbReference type="EMBL" id="HBDZ01009103">
    <property type="protein sequence ID" value="CAD8241148.1"/>
    <property type="molecule type" value="Transcribed_RNA"/>
</dbReference>
<keyword evidence="1" id="KW-0677">Repeat</keyword>
<name>A0A7R9TNY3_9VIRI</name>
<dbReference type="InterPro" id="IPR002110">
    <property type="entry name" value="Ankyrin_rpt"/>
</dbReference>
<dbReference type="InterPro" id="IPR051165">
    <property type="entry name" value="Multifunctional_ANK_Repeat"/>
</dbReference>
<feature type="repeat" description="ANK" evidence="3">
    <location>
        <begin position="186"/>
        <end position="218"/>
    </location>
</feature>
<dbReference type="SMART" id="SM00248">
    <property type="entry name" value="ANK"/>
    <property type="match status" value="4"/>
</dbReference>
<evidence type="ECO:0000313" key="4">
    <source>
        <dbReference type="EMBL" id="CAD8241148.1"/>
    </source>
</evidence>
<keyword evidence="2 3" id="KW-0040">ANK repeat</keyword>
<feature type="repeat" description="ANK" evidence="3">
    <location>
        <begin position="219"/>
        <end position="251"/>
    </location>
</feature>
<dbReference type="PANTHER" id="PTHR24123:SF33">
    <property type="entry name" value="PROTEIN HOS4"/>
    <property type="match status" value="1"/>
</dbReference>
<dbReference type="Gene3D" id="1.25.40.20">
    <property type="entry name" value="Ankyrin repeat-containing domain"/>
    <property type="match status" value="2"/>
</dbReference>
<dbReference type="PROSITE" id="PS50297">
    <property type="entry name" value="ANK_REP_REGION"/>
    <property type="match status" value="1"/>
</dbReference>
<sequence>MAAAGGQSSGAKDAQVELRKLAIEAASKGDLDALAAFDNDIILTARDADERSALHRAVAEGHAAAAARLCEERAGVAVRLIACKDAAGWGPMHTAAAKGLAAAVRAMAVVVSAHARELLESESQDAGAAASKVFNAKTNAGATALSLAASKGREEALGALLEARGGSAADGTPSGQPIKLNVADRNGLTAMHRAAMAGRAACVRMLLDAGADPERTDATGHTVLAAAAEAKEQSVVSLLLEWGAEPGRANDDGATPAALALPDELLAQIIIDAQRSRGEAPPR</sequence>
<evidence type="ECO:0000256" key="2">
    <source>
        <dbReference type="ARBA" id="ARBA00023043"/>
    </source>
</evidence>
<organism evidence="4">
    <name type="scientific">Prasinoderma coloniale</name>
    <dbReference type="NCBI Taxonomy" id="156133"/>
    <lineage>
        <taxon>Eukaryota</taxon>
        <taxon>Viridiplantae</taxon>
        <taxon>Prasinodermophyta</taxon>
        <taxon>Prasinodermophyceae</taxon>
        <taxon>Prasinodermales</taxon>
        <taxon>Prasinodermaceae</taxon>
        <taxon>Prasinoderma</taxon>
    </lineage>
</organism>
<dbReference type="PANTHER" id="PTHR24123">
    <property type="entry name" value="ANKYRIN REPEAT-CONTAINING"/>
    <property type="match status" value="1"/>
</dbReference>